<reference evidence="5 6" key="1">
    <citation type="submission" date="2015-03" db="EMBL/GenBank/DDBJ databases">
        <authorList>
            <person name="Abdul Halim M."/>
        </authorList>
    </citation>
    <scope>NUCLEOTIDE SEQUENCE [LARGE SCALE GENOMIC DNA]</scope>
    <source>
        <strain evidence="5 6">ATCC 35681</strain>
    </source>
</reference>
<gene>
    <name evidence="5" type="ORF">VK70_07410</name>
</gene>
<evidence type="ECO:0000313" key="6">
    <source>
        <dbReference type="Proteomes" id="UP000034189"/>
    </source>
</evidence>
<dbReference type="PATRIC" id="fig|1333534.5.peg.1621"/>
<keyword evidence="1" id="KW-0547">Nucleotide-binding</keyword>
<dbReference type="SUPFAM" id="SSF160467">
    <property type="entry name" value="PH0987 N-terminal domain-like"/>
    <property type="match status" value="1"/>
</dbReference>
<dbReference type="InterPro" id="IPR029000">
    <property type="entry name" value="Cyclophilin-like_dom_sf"/>
</dbReference>
<dbReference type="Gene3D" id="3.30.1360.40">
    <property type="match status" value="1"/>
</dbReference>
<dbReference type="Pfam" id="PF02682">
    <property type="entry name" value="CT_C_D"/>
    <property type="match status" value="1"/>
</dbReference>
<evidence type="ECO:0000256" key="2">
    <source>
        <dbReference type="ARBA" id="ARBA00022801"/>
    </source>
</evidence>
<accession>A0A0F7FFD6</accession>
<keyword evidence="2" id="KW-0378">Hydrolase</keyword>
<organism evidence="5 6">
    <name type="scientific">Paenibacillus durus ATCC 35681</name>
    <dbReference type="NCBI Taxonomy" id="1333534"/>
    <lineage>
        <taxon>Bacteria</taxon>
        <taxon>Bacillati</taxon>
        <taxon>Bacillota</taxon>
        <taxon>Bacilli</taxon>
        <taxon>Bacillales</taxon>
        <taxon>Paenibacillaceae</taxon>
        <taxon>Paenibacillus</taxon>
    </lineage>
</organism>
<dbReference type="HOGENOM" id="CLU_020207_1_0_9"/>
<dbReference type="GO" id="GO:0005524">
    <property type="term" value="F:ATP binding"/>
    <property type="evidence" value="ECO:0007669"/>
    <property type="project" value="UniProtKB-KW"/>
</dbReference>
<sequence>MAMAWSFYPLGDSAVLAEFGQSISSKIHKEIRAAVHRIEQDPFPGFIECVPSFTAVCVFYDLAALRIPERNRTAYGHVCSILRDKLMLTEDGLRAESSRIIDIPVCYGGEFGPDLGYVAELNGLSKEDVVSIHSGGQYLVYAIGFAPGFPYLGGMPDTIAAPRKTTPRLRIPAGSVGIAGSQTGIYPIETPGGWQIIGRTPLELFRPGDSPPTLLQGGDYIRFCPIGPEEYRRLRGMQPL</sequence>
<dbReference type="Gene3D" id="2.40.100.10">
    <property type="entry name" value="Cyclophilin-like"/>
    <property type="match status" value="1"/>
</dbReference>
<evidence type="ECO:0000256" key="1">
    <source>
        <dbReference type="ARBA" id="ARBA00022741"/>
    </source>
</evidence>
<keyword evidence="3" id="KW-0067">ATP-binding</keyword>
<evidence type="ECO:0000313" key="5">
    <source>
        <dbReference type="EMBL" id="AKG37648.1"/>
    </source>
</evidence>
<dbReference type="PANTHER" id="PTHR34698">
    <property type="entry name" value="5-OXOPROLINASE SUBUNIT B"/>
    <property type="match status" value="1"/>
</dbReference>
<dbReference type="EMBL" id="CP011114">
    <property type="protein sequence ID" value="AKG37648.1"/>
    <property type="molecule type" value="Genomic_DNA"/>
</dbReference>
<dbReference type="NCBIfam" id="TIGR00370">
    <property type="entry name" value="5-oxoprolinase subunit PxpB"/>
    <property type="match status" value="1"/>
</dbReference>
<dbReference type="AlphaFoldDB" id="A0A0F7FFD6"/>
<proteinExistence type="predicted"/>
<dbReference type="Proteomes" id="UP000034189">
    <property type="component" value="Chromosome"/>
</dbReference>
<dbReference type="SMART" id="SM00796">
    <property type="entry name" value="AHS1"/>
    <property type="match status" value="1"/>
</dbReference>
<dbReference type="PANTHER" id="PTHR34698:SF2">
    <property type="entry name" value="5-OXOPROLINASE SUBUNIT B"/>
    <property type="match status" value="1"/>
</dbReference>
<dbReference type="InterPro" id="IPR010016">
    <property type="entry name" value="PxpB"/>
</dbReference>
<reference evidence="5 6" key="2">
    <citation type="journal article" date="2016" name="Genome Announc.">
        <title>Genome Sequence of a Gram-Positive Diazotroph, Paenibacillus durus Type Strain ATCC 35681.</title>
        <authorList>
            <person name="Halim M.A."/>
            <person name="Rahman A.Y."/>
            <person name="Sim K.S."/>
            <person name="Yam H.C."/>
            <person name="Rahim A.A."/>
            <person name="Ghazali A.H."/>
            <person name="Najimudin N."/>
        </authorList>
    </citation>
    <scope>NUCLEOTIDE SEQUENCE [LARGE SCALE GENOMIC DNA]</scope>
    <source>
        <strain evidence="5 6">ATCC 35681</strain>
    </source>
</reference>
<dbReference type="GO" id="GO:0016787">
    <property type="term" value="F:hydrolase activity"/>
    <property type="evidence" value="ECO:0007669"/>
    <property type="project" value="UniProtKB-KW"/>
</dbReference>
<evidence type="ECO:0000259" key="4">
    <source>
        <dbReference type="SMART" id="SM00796"/>
    </source>
</evidence>
<feature type="domain" description="Carboxyltransferase" evidence="4">
    <location>
        <begin position="5"/>
        <end position="215"/>
    </location>
</feature>
<evidence type="ECO:0000256" key="3">
    <source>
        <dbReference type="ARBA" id="ARBA00022840"/>
    </source>
</evidence>
<name>A0A0F7FFD6_PAEDU</name>
<dbReference type="InterPro" id="IPR003833">
    <property type="entry name" value="CT_C_D"/>
</dbReference>
<dbReference type="SUPFAM" id="SSF50891">
    <property type="entry name" value="Cyclophilin-like"/>
    <property type="match status" value="1"/>
</dbReference>
<protein>
    <submittedName>
        <fullName evidence="5">Kinase inhibitor</fullName>
    </submittedName>
</protein>